<dbReference type="InterPro" id="IPR018527">
    <property type="entry name" value="Rubredoxin_Fe_BS"/>
</dbReference>
<dbReference type="Pfam" id="PF00392">
    <property type="entry name" value="GntR"/>
    <property type="match status" value="1"/>
</dbReference>
<dbReference type="InterPro" id="IPR051446">
    <property type="entry name" value="HTH_trans_reg/aminotransferase"/>
</dbReference>
<evidence type="ECO:0000259" key="12">
    <source>
        <dbReference type="PROSITE" id="PS51340"/>
    </source>
</evidence>
<dbReference type="PROSITE" id="PS00202">
    <property type="entry name" value="RUBREDOXIN"/>
    <property type="match status" value="1"/>
</dbReference>
<sequence>MQISVLLDRSRPESLTTQMVDQIREAIRCARIGPGTRLPSSRRLSEQLAISRNTVVRAYDLLLMEGIVESRPASGIYVAEQVPRDAAHLHPASEFRESPPRTRMPMPLRHARALRAPQSTGNRLLYDFFPGRPSADMFPLKTWRRLLQNNLSHGGGAGLTQYGEPAGLPALRTAIANHLAAARGIVADPSRIVIVSGIQEGLALAARLYLARGALGVVEDPCYQGAALAFEAAGAEVASVAVDRDGLIPDDLPRRTASLLYTTPTHQYPSGATLSAERRTEVIAWARRYGCYIIEDDYDCDIRYQGSHLPPLAALAPDCTIYIGTFSKSLGAGLRLGYMVVPEHIAEAVCAEKSLLNNGNPWLEQATLADFMHSGSYASHLLRVRSHYRDSRDCLVAALHRNFGDVRVDGDAGGLHVLWHLPPGIPDAVTVEALAQRARVGVYSLASARVHFQQRTALTGRALILGYAALSPKQIEKGIARLSDAIDDAIDDPATDMAALFSDQFAPPAVPVSARRDLAPRLRQRPALRRSPSHRAFSSMIVVRQGGAPMPILRNIYRYPIKGLSAQPLPSVELEAKMPFPHDRIFALVRPGAPFDVSQPRWGKKGLFVMLMLEEALARVRTTLDVETRKLTITQGNRQLIVADLDDEAARAKVEEIVWQLVPALRSAPTLVRSRDGHFMDKPDNVISLINLATVRSLEAQWGIKIDPLRFRANLYIDEANPWEEFDWVGSDIRIGDALFRVDRRNGRCGATNVDPETGRRDLDIPGSLRAAFGHKELGIYLIAREGGRVSVGDSVLTPADAATRSVARAPAAPRQPDRQMFMCGGCYYIYEPFAGIPDQLVAPGTPFAAIPAHWRCPDCGTDKSTFRPYVEAPRSHPAI</sequence>
<evidence type="ECO:0000256" key="1">
    <source>
        <dbReference type="ARBA" id="ARBA00005384"/>
    </source>
</evidence>
<keyword evidence="13" id="KW-0808">Transferase</keyword>
<dbReference type="PANTHER" id="PTHR46577">
    <property type="entry name" value="HTH-TYPE TRANSCRIPTIONAL REGULATORY PROTEIN GABR"/>
    <property type="match status" value="1"/>
</dbReference>
<feature type="domain" description="Rubredoxin-like" evidence="10">
    <location>
        <begin position="819"/>
        <end position="870"/>
    </location>
</feature>
<dbReference type="Pfam" id="PF00301">
    <property type="entry name" value="Rubredoxin"/>
    <property type="match status" value="1"/>
</dbReference>
<evidence type="ECO:0000256" key="2">
    <source>
        <dbReference type="ARBA" id="ARBA00022448"/>
    </source>
</evidence>
<dbReference type="CDD" id="cd00730">
    <property type="entry name" value="rubredoxin"/>
    <property type="match status" value="1"/>
</dbReference>
<evidence type="ECO:0000313" key="13">
    <source>
        <dbReference type="EMBL" id="SHG02192.1"/>
    </source>
</evidence>
<dbReference type="GO" id="GO:0003677">
    <property type="term" value="F:DNA binding"/>
    <property type="evidence" value="ECO:0007669"/>
    <property type="project" value="UniProtKB-KW"/>
</dbReference>
<evidence type="ECO:0000256" key="9">
    <source>
        <dbReference type="ARBA" id="ARBA00023163"/>
    </source>
</evidence>
<keyword evidence="4" id="KW-0663">Pyridoxal phosphate</keyword>
<evidence type="ECO:0000313" key="14">
    <source>
        <dbReference type="Proteomes" id="UP000190675"/>
    </source>
</evidence>
<comment type="similarity">
    <text evidence="1">In the C-terminal section; belongs to the class-I pyridoxal-phosphate-dependent aminotransferase family.</text>
</comment>
<gene>
    <name evidence="13" type="ORF">SAMN05444169_0101</name>
</gene>
<dbReference type="InterPro" id="IPR011037">
    <property type="entry name" value="Pyrv_Knase-like_insert_dom_sf"/>
</dbReference>
<keyword evidence="13" id="KW-0032">Aminotransferase</keyword>
<dbReference type="SUPFAM" id="SSF57802">
    <property type="entry name" value="Rubredoxin-like"/>
    <property type="match status" value="1"/>
</dbReference>
<evidence type="ECO:0000256" key="4">
    <source>
        <dbReference type="ARBA" id="ARBA00022898"/>
    </source>
</evidence>
<dbReference type="GO" id="GO:0030170">
    <property type="term" value="F:pyridoxal phosphate binding"/>
    <property type="evidence" value="ECO:0007669"/>
    <property type="project" value="InterPro"/>
</dbReference>
<name>A0A1M5GFB3_9BRAD</name>
<dbReference type="Gene3D" id="2.20.28.10">
    <property type="match status" value="1"/>
</dbReference>
<dbReference type="PROSITE" id="PS50903">
    <property type="entry name" value="RUBREDOXIN_LIKE"/>
    <property type="match status" value="1"/>
</dbReference>
<dbReference type="InterPro" id="IPR015421">
    <property type="entry name" value="PyrdxlP-dep_Trfase_major"/>
</dbReference>
<dbReference type="OrthoDB" id="9808770at2"/>
<dbReference type="InterPro" id="IPR036390">
    <property type="entry name" value="WH_DNA-bd_sf"/>
</dbReference>
<evidence type="ECO:0000256" key="5">
    <source>
        <dbReference type="ARBA" id="ARBA00022982"/>
    </source>
</evidence>
<dbReference type="SUPFAM" id="SSF53383">
    <property type="entry name" value="PLP-dependent transferases"/>
    <property type="match status" value="1"/>
</dbReference>
<dbReference type="RefSeq" id="WP_079563954.1">
    <property type="nucleotide sequence ID" value="NZ_LT670818.1"/>
</dbReference>
<dbReference type="InterPro" id="IPR015424">
    <property type="entry name" value="PyrdxlP-dep_Trfase"/>
</dbReference>
<evidence type="ECO:0000256" key="6">
    <source>
        <dbReference type="ARBA" id="ARBA00023004"/>
    </source>
</evidence>
<evidence type="ECO:0000256" key="8">
    <source>
        <dbReference type="ARBA" id="ARBA00023125"/>
    </source>
</evidence>
<dbReference type="GO" id="GO:0003700">
    <property type="term" value="F:DNA-binding transcription factor activity"/>
    <property type="evidence" value="ECO:0007669"/>
    <property type="project" value="InterPro"/>
</dbReference>
<keyword evidence="3" id="KW-0479">Metal-binding</keyword>
<dbReference type="Gene3D" id="1.10.10.10">
    <property type="entry name" value="Winged helix-like DNA-binding domain superfamily/Winged helix DNA-binding domain"/>
    <property type="match status" value="1"/>
</dbReference>
<dbReference type="CDD" id="cd07377">
    <property type="entry name" value="WHTH_GntR"/>
    <property type="match status" value="1"/>
</dbReference>
<evidence type="ECO:0000259" key="11">
    <source>
        <dbReference type="PROSITE" id="PS50949"/>
    </source>
</evidence>
<dbReference type="Pfam" id="PF00155">
    <property type="entry name" value="Aminotran_1_2"/>
    <property type="match status" value="1"/>
</dbReference>
<accession>A0A1M5GFB3</accession>
<feature type="domain" description="MOSC" evidence="12">
    <location>
        <begin position="662"/>
        <end position="799"/>
    </location>
</feature>
<dbReference type="InterPro" id="IPR036388">
    <property type="entry name" value="WH-like_DNA-bd_sf"/>
</dbReference>
<keyword evidence="8" id="KW-0238">DNA-binding</keyword>
<dbReference type="SMART" id="SM00345">
    <property type="entry name" value="HTH_GNTR"/>
    <property type="match status" value="1"/>
</dbReference>
<dbReference type="PROSITE" id="PS50949">
    <property type="entry name" value="HTH_GNTR"/>
    <property type="match status" value="1"/>
</dbReference>
<keyword evidence="6" id="KW-0408">Iron</keyword>
<dbReference type="InterPro" id="IPR024935">
    <property type="entry name" value="Rubredoxin_dom"/>
</dbReference>
<dbReference type="Gene3D" id="2.40.33.20">
    <property type="entry name" value="PK beta-barrel domain-like"/>
    <property type="match status" value="1"/>
</dbReference>
<dbReference type="CDD" id="cd00609">
    <property type="entry name" value="AAT_like"/>
    <property type="match status" value="1"/>
</dbReference>
<dbReference type="EMBL" id="LT670818">
    <property type="protein sequence ID" value="SHG02192.1"/>
    <property type="molecule type" value="Genomic_DNA"/>
</dbReference>
<feature type="domain" description="HTH gntR-type" evidence="11">
    <location>
        <begin position="13"/>
        <end position="81"/>
    </location>
</feature>
<evidence type="ECO:0000256" key="3">
    <source>
        <dbReference type="ARBA" id="ARBA00022723"/>
    </source>
</evidence>
<dbReference type="InterPro" id="IPR004839">
    <property type="entry name" value="Aminotransferase_I/II_large"/>
</dbReference>
<dbReference type="GO" id="GO:0005506">
    <property type="term" value="F:iron ion binding"/>
    <property type="evidence" value="ECO:0007669"/>
    <property type="project" value="InterPro"/>
</dbReference>
<dbReference type="Proteomes" id="UP000190675">
    <property type="component" value="Chromosome I"/>
</dbReference>
<dbReference type="Pfam" id="PF03473">
    <property type="entry name" value="MOSC"/>
    <property type="match status" value="1"/>
</dbReference>
<keyword evidence="5" id="KW-0249">Electron transport</keyword>
<dbReference type="InterPro" id="IPR005302">
    <property type="entry name" value="MoCF_Sase_C"/>
</dbReference>
<protein>
    <submittedName>
        <fullName evidence="13">GntR family transcriptional regulator / MocR family aminotransferase</fullName>
    </submittedName>
</protein>
<dbReference type="InterPro" id="IPR024934">
    <property type="entry name" value="Rubredoxin-like_dom"/>
</dbReference>
<dbReference type="PROSITE" id="PS51340">
    <property type="entry name" value="MOSC"/>
    <property type="match status" value="1"/>
</dbReference>
<dbReference type="SUPFAM" id="SSF46785">
    <property type="entry name" value="Winged helix' DNA-binding domain"/>
    <property type="match status" value="1"/>
</dbReference>
<dbReference type="Gene3D" id="3.40.640.10">
    <property type="entry name" value="Type I PLP-dependent aspartate aminotransferase-like (Major domain)"/>
    <property type="match status" value="1"/>
</dbReference>
<evidence type="ECO:0000256" key="7">
    <source>
        <dbReference type="ARBA" id="ARBA00023015"/>
    </source>
</evidence>
<keyword evidence="2" id="KW-0813">Transport</keyword>
<reference evidence="13 14" key="1">
    <citation type="submission" date="2016-11" db="EMBL/GenBank/DDBJ databases">
        <authorList>
            <person name="Jaros S."/>
            <person name="Januszkiewicz K."/>
            <person name="Wedrychowicz H."/>
        </authorList>
    </citation>
    <scope>NUCLEOTIDE SEQUENCE [LARGE SCALE GENOMIC DNA]</scope>
    <source>
        <strain evidence="13 14">GAS242</strain>
    </source>
</reference>
<dbReference type="GO" id="GO:0030151">
    <property type="term" value="F:molybdenum ion binding"/>
    <property type="evidence" value="ECO:0007669"/>
    <property type="project" value="InterPro"/>
</dbReference>
<dbReference type="InterPro" id="IPR000524">
    <property type="entry name" value="Tscrpt_reg_HTH_GntR"/>
</dbReference>
<evidence type="ECO:0000259" key="10">
    <source>
        <dbReference type="PROSITE" id="PS50903"/>
    </source>
</evidence>
<proteinExistence type="inferred from homology"/>
<keyword evidence="9" id="KW-0804">Transcription</keyword>
<organism evidence="13 14">
    <name type="scientific">Bradyrhizobium erythrophlei</name>
    <dbReference type="NCBI Taxonomy" id="1437360"/>
    <lineage>
        <taxon>Bacteria</taxon>
        <taxon>Pseudomonadati</taxon>
        <taxon>Pseudomonadota</taxon>
        <taxon>Alphaproteobacteria</taxon>
        <taxon>Hyphomicrobiales</taxon>
        <taxon>Nitrobacteraceae</taxon>
        <taxon>Bradyrhizobium</taxon>
    </lineage>
</organism>
<dbReference type="SUPFAM" id="SSF50800">
    <property type="entry name" value="PK beta-barrel domain-like"/>
    <property type="match status" value="1"/>
</dbReference>
<dbReference type="PRINTS" id="PR00035">
    <property type="entry name" value="HTHGNTR"/>
</dbReference>
<keyword evidence="7" id="KW-0805">Transcription regulation</keyword>
<dbReference type="PANTHER" id="PTHR46577:SF1">
    <property type="entry name" value="HTH-TYPE TRANSCRIPTIONAL REGULATORY PROTEIN GABR"/>
    <property type="match status" value="1"/>
</dbReference>
<dbReference type="AlphaFoldDB" id="A0A1M5GFB3"/>
<dbReference type="GO" id="GO:0008483">
    <property type="term" value="F:transaminase activity"/>
    <property type="evidence" value="ECO:0007669"/>
    <property type="project" value="UniProtKB-KW"/>
</dbReference>